<feature type="compositionally biased region" description="Basic and acidic residues" evidence="2">
    <location>
        <begin position="578"/>
        <end position="587"/>
    </location>
</feature>
<dbReference type="Proteomes" id="UP001174997">
    <property type="component" value="Unassembled WGS sequence"/>
</dbReference>
<sequence>MSRGHDDSEALEAEALPTMGTMTPPRRGIRPRGPNARGPESIYKIRSDYDPWNSGSTSWTEAGEEKLNRLLGTATRPPIKGFWQSVGPNALKIVTKWFDHHEPLHDKLNDRPIVPTLKALMRDYDRVMGGWIHSLQAGTKLNHQLSKERVKHEKITEKNITLQRENRALQVKADEAESYVVNLEVERDQLSKQNRDLAHDLSGLQGENRTLKQTLKRRTNVQTSPGGTPIKDGRAGHGFSEDIPRKEREEYLARIGQSEERADAAEARVKELEELVSQLRAGQEAINQAGDLTSTASPESKTATAVKATEEKFTGWVKELQGEIEQLKNENQAVKENNGHLQTTIVVLKAKNDETLEKEKDKLRGENEQLRNMLSDQRSEMAGKLQKTTQELKDLQEQYDKLQRRAAELEKKIRRLEVDKDNQINLIRQQVDSFGRASKAYIPQLRKLGQLIDQTEAVLDQHREGVEKAKPILERAGELKKTQNPSPETVSGLADLVSSMHDVFNSPVKDRESHEPVLKEAKETRDTTQQMLKDLEGLNEMLLGWRSRVRSGLGSPTALRHEGDALASSLERLQHQYREQGAAEKAARSKTVSFGPSKELTKSRPPTASFRPNGRMPLKPPPNLTFVDKPDKDAPVAVRGDEKDYKPDPKTPPNKSPGEPQPVEEAPKTPETRKSPKAPRSPESPKSHAEPSPTISQASSAGNTRDLYDTMEFADGFDFHVYWVLEAFIAILEYVTIVTDEDNRKPDNSLFRTLIKKYEPKVKSAVSKILGITGEPPLELLSYNKTDHLLFWPSRAYKEFQYGSFNPNWDEVAGLKTLQECKHELRLQIEGRKGKIEWERYVTNKFKAALEIANRRHEEAKELRTKYSELETELLGTKLSDEEEFYVVSQVKRHLDSGKEATEFEDLVWEIAPVIKREVKLSKITQELEKWVQEYSEWVDKVLKPQYIRPLKEVIRTIKKKIADIDDMDDKLVLQARMKRIKLLISHDHIEELPLKETVKTPLETITTNILVNQDAIETQYDTRRQRIESLIREKVMQLYSVTSHSKHAEAVCFCSLLKYYAPKLYYSVISDGCCGHGQMVTVIEEGTNTETQPVNPEDPSLSSSTTSTRRVRRTCQGHHGHGILSASTTLPTILCHVMTSFLWLILFALSTPADLYTAILAIVTAPFGIALHAFSWVKYGFNYFHWSFFPENYAENYYPKVFVPPAPPPSPPATPVAATGRSRASTASYIPSIDSFSSPFRQFIKKTTRRPSKDDDDDDASSSEFPMRPGRLHLDGAAEENAERAPSVGSVQPIDIFAFKPSPPASVAAPSVAGSEPIRPPPPTRPPSFTFSRNAASPASIIISLSIMTTIFTSLLYLALDQERHIWLSNNHWRRAFVNDMLEPFASLETRGAAWANWGVLAFPVNAAARAVNSFVMKWWPWSWPFLPWDANKALVVGPWGGYGYGEAGWGERAGLRPGTGVSESQAAGF</sequence>
<organism evidence="4 5">
    <name type="scientific">Cercophora samala</name>
    <dbReference type="NCBI Taxonomy" id="330535"/>
    <lineage>
        <taxon>Eukaryota</taxon>
        <taxon>Fungi</taxon>
        <taxon>Dikarya</taxon>
        <taxon>Ascomycota</taxon>
        <taxon>Pezizomycotina</taxon>
        <taxon>Sordariomycetes</taxon>
        <taxon>Sordariomycetidae</taxon>
        <taxon>Sordariales</taxon>
        <taxon>Lasiosphaeriaceae</taxon>
        <taxon>Cercophora</taxon>
    </lineage>
</organism>
<dbReference type="PANTHER" id="PTHR34452:SF7">
    <property type="entry name" value="MYOSIN HEAVY CHAIN-RELATED PROTEIN"/>
    <property type="match status" value="1"/>
</dbReference>
<feature type="compositionally biased region" description="Basic and acidic residues" evidence="2">
    <location>
        <begin position="628"/>
        <end position="649"/>
    </location>
</feature>
<proteinExistence type="predicted"/>
<reference evidence="4" key="1">
    <citation type="submission" date="2023-06" db="EMBL/GenBank/DDBJ databases">
        <title>Genome-scale phylogeny and comparative genomics of the fungal order Sordariales.</title>
        <authorList>
            <consortium name="Lawrence Berkeley National Laboratory"/>
            <person name="Hensen N."/>
            <person name="Bonometti L."/>
            <person name="Westerberg I."/>
            <person name="Brannstrom I.O."/>
            <person name="Guillou S."/>
            <person name="Cros-Aarteil S."/>
            <person name="Calhoun S."/>
            <person name="Haridas S."/>
            <person name="Kuo A."/>
            <person name="Mondo S."/>
            <person name="Pangilinan J."/>
            <person name="Riley R."/>
            <person name="Labutti K."/>
            <person name="Andreopoulos B."/>
            <person name="Lipzen A."/>
            <person name="Chen C."/>
            <person name="Yanf M."/>
            <person name="Daum C."/>
            <person name="Ng V."/>
            <person name="Clum A."/>
            <person name="Steindorff A."/>
            <person name="Ohm R."/>
            <person name="Martin F."/>
            <person name="Silar P."/>
            <person name="Natvig D."/>
            <person name="Lalanne C."/>
            <person name="Gautier V."/>
            <person name="Ament-Velasquez S.L."/>
            <person name="Kruys A."/>
            <person name="Hutchinson M.I."/>
            <person name="Powell A.J."/>
            <person name="Barry K."/>
            <person name="Miller A.N."/>
            <person name="Grigoriev I.V."/>
            <person name="Debuchy R."/>
            <person name="Gladieux P."/>
            <person name="Thoren M.H."/>
            <person name="Johannesson H."/>
        </authorList>
    </citation>
    <scope>NUCLEOTIDE SEQUENCE</scope>
    <source>
        <strain evidence="4">CBS 307.81</strain>
    </source>
</reference>
<keyword evidence="3" id="KW-0812">Transmembrane</keyword>
<feature type="region of interest" description="Disordered" evidence="2">
    <location>
        <begin position="1088"/>
        <end position="1108"/>
    </location>
</feature>
<gene>
    <name evidence="4" type="ORF">QBC41DRAFT_355727</name>
</gene>
<name>A0AA40DDD8_9PEZI</name>
<feature type="region of interest" description="Disordered" evidence="2">
    <location>
        <begin position="1247"/>
        <end position="1272"/>
    </location>
</feature>
<accession>A0AA40DDD8</accession>
<evidence type="ECO:0000313" key="4">
    <source>
        <dbReference type="EMBL" id="KAK0669582.1"/>
    </source>
</evidence>
<evidence type="ECO:0000256" key="1">
    <source>
        <dbReference type="SAM" id="Coils"/>
    </source>
</evidence>
<feature type="region of interest" description="Disordered" evidence="2">
    <location>
        <begin position="1309"/>
        <end position="1331"/>
    </location>
</feature>
<feature type="compositionally biased region" description="Basic and acidic residues" evidence="2">
    <location>
        <begin position="231"/>
        <end position="240"/>
    </location>
</feature>
<feature type="coiled-coil region" evidence="1">
    <location>
        <begin position="317"/>
        <end position="426"/>
    </location>
</feature>
<feature type="transmembrane region" description="Helical" evidence="3">
    <location>
        <begin position="1340"/>
        <end position="1361"/>
    </location>
</feature>
<feature type="region of interest" description="Disordered" evidence="2">
    <location>
        <begin position="578"/>
        <end position="701"/>
    </location>
</feature>
<feature type="region of interest" description="Disordered" evidence="2">
    <location>
        <begin position="219"/>
        <end position="240"/>
    </location>
</feature>
<dbReference type="PANTHER" id="PTHR34452">
    <property type="entry name" value="MYOSIN HEAVY CHAIN-RELATED PROTEIN"/>
    <property type="match status" value="1"/>
</dbReference>
<feature type="transmembrane region" description="Helical" evidence="3">
    <location>
        <begin position="1157"/>
        <end position="1178"/>
    </location>
</feature>
<protein>
    <submittedName>
        <fullName evidence="4">Uncharacterized protein</fullName>
    </submittedName>
</protein>
<feature type="region of interest" description="Disordered" evidence="2">
    <location>
        <begin position="1"/>
        <end position="41"/>
    </location>
</feature>
<comment type="caution">
    <text evidence="4">The sequence shown here is derived from an EMBL/GenBank/DDBJ whole genome shotgun (WGS) entry which is preliminary data.</text>
</comment>
<evidence type="ECO:0000313" key="5">
    <source>
        <dbReference type="Proteomes" id="UP001174997"/>
    </source>
</evidence>
<evidence type="ECO:0000256" key="2">
    <source>
        <dbReference type="SAM" id="MobiDB-lite"/>
    </source>
</evidence>
<keyword evidence="3" id="KW-0472">Membrane</keyword>
<dbReference type="EMBL" id="JAULSY010000041">
    <property type="protein sequence ID" value="KAK0669582.1"/>
    <property type="molecule type" value="Genomic_DNA"/>
</dbReference>
<keyword evidence="3" id="KW-1133">Transmembrane helix</keyword>
<feature type="coiled-coil region" evidence="1">
    <location>
        <begin position="248"/>
        <end position="282"/>
    </location>
</feature>
<keyword evidence="5" id="KW-1185">Reference proteome</keyword>
<keyword evidence="1" id="KW-0175">Coiled coil</keyword>
<feature type="coiled-coil region" evidence="1">
    <location>
        <begin position="152"/>
        <end position="207"/>
    </location>
</feature>
<feature type="transmembrane region" description="Helical" evidence="3">
    <location>
        <begin position="1131"/>
        <end position="1150"/>
    </location>
</feature>
<feature type="compositionally biased region" description="Basic and acidic residues" evidence="2">
    <location>
        <begin position="665"/>
        <end position="674"/>
    </location>
</feature>
<evidence type="ECO:0000256" key="3">
    <source>
        <dbReference type="SAM" id="Phobius"/>
    </source>
</evidence>